<dbReference type="AlphaFoldDB" id="A0A6J6B1S0"/>
<reference evidence="2" key="1">
    <citation type="submission" date="2020-05" db="EMBL/GenBank/DDBJ databases">
        <authorList>
            <person name="Chiriac C."/>
            <person name="Salcher M."/>
            <person name="Ghai R."/>
            <person name="Kavagutti S V."/>
        </authorList>
    </citation>
    <scope>NUCLEOTIDE SEQUENCE</scope>
</reference>
<proteinExistence type="predicted"/>
<accession>A0A6J6B1S0</accession>
<dbReference type="PANTHER" id="PTHR31302">
    <property type="entry name" value="TRANSMEMBRANE PROTEIN WITH METALLOPHOSPHOESTERASE DOMAIN-RELATED"/>
    <property type="match status" value="1"/>
</dbReference>
<dbReference type="PANTHER" id="PTHR31302:SF20">
    <property type="entry name" value="CONSERVED PROTEIN"/>
    <property type="match status" value="1"/>
</dbReference>
<evidence type="ECO:0000313" key="2">
    <source>
        <dbReference type="EMBL" id="CAB4532921.1"/>
    </source>
</evidence>
<dbReference type="GO" id="GO:0009245">
    <property type="term" value="P:lipid A biosynthetic process"/>
    <property type="evidence" value="ECO:0007669"/>
    <property type="project" value="TreeGrafter"/>
</dbReference>
<dbReference type="GO" id="GO:0008758">
    <property type="term" value="F:UDP-2,3-diacylglucosamine hydrolase activity"/>
    <property type="evidence" value="ECO:0007669"/>
    <property type="project" value="TreeGrafter"/>
</dbReference>
<organism evidence="2">
    <name type="scientific">freshwater metagenome</name>
    <dbReference type="NCBI Taxonomy" id="449393"/>
    <lineage>
        <taxon>unclassified sequences</taxon>
        <taxon>metagenomes</taxon>
        <taxon>ecological metagenomes</taxon>
    </lineage>
</organism>
<feature type="domain" description="Calcineurin-like phosphoesterase" evidence="1">
    <location>
        <begin position="28"/>
        <end position="211"/>
    </location>
</feature>
<sequence>MPQYCSFTMAYVLREAEMPILPAGHDDIRVLHFSDLHLTPSRKKEIADIKSFVSLKPDLVISTGDFLAHKDAVPVALDALDGLLNLPGLFVFGSNDYYEPVPKNPLKYLLPNHGKRVHGPELPWHDLDTGLQSRGWKNINTSRTTITIKKTVIEARGTDDAHLEFDDYARVAGEPGKCHVAIGVTHAPYLRIIEGMKKDNLDAIFAGHTHGGQVRLPWPGGSKALTTNCDLPNWRARGLTVLSDEPFLHVSAGMGTGPFSRIRVASPPEVSLVTLTSAF</sequence>
<dbReference type="GO" id="GO:0016020">
    <property type="term" value="C:membrane"/>
    <property type="evidence" value="ECO:0007669"/>
    <property type="project" value="GOC"/>
</dbReference>
<dbReference type="InterPro" id="IPR029052">
    <property type="entry name" value="Metallo-depent_PP-like"/>
</dbReference>
<dbReference type="SUPFAM" id="SSF56300">
    <property type="entry name" value="Metallo-dependent phosphatases"/>
    <property type="match status" value="1"/>
</dbReference>
<dbReference type="Pfam" id="PF00149">
    <property type="entry name" value="Metallophos"/>
    <property type="match status" value="1"/>
</dbReference>
<dbReference type="Gene3D" id="3.60.21.10">
    <property type="match status" value="1"/>
</dbReference>
<dbReference type="EMBL" id="CAEZSD010000054">
    <property type="protein sequence ID" value="CAB4532921.1"/>
    <property type="molecule type" value="Genomic_DNA"/>
</dbReference>
<evidence type="ECO:0000259" key="1">
    <source>
        <dbReference type="Pfam" id="PF00149"/>
    </source>
</evidence>
<dbReference type="InterPro" id="IPR051158">
    <property type="entry name" value="Metallophosphoesterase_sf"/>
</dbReference>
<gene>
    <name evidence="2" type="ORF">UFOPK1399_00568</name>
</gene>
<name>A0A6J6B1S0_9ZZZZ</name>
<protein>
    <submittedName>
        <fullName evidence="2">Unannotated protein</fullName>
    </submittedName>
</protein>
<dbReference type="InterPro" id="IPR004843">
    <property type="entry name" value="Calcineurin-like_PHP"/>
</dbReference>